<dbReference type="PROSITE" id="PS51318">
    <property type="entry name" value="TAT"/>
    <property type="match status" value="1"/>
</dbReference>
<dbReference type="PANTHER" id="PTHR30429">
    <property type="entry name" value="D-METHIONINE-BINDING LIPOPROTEIN METQ"/>
    <property type="match status" value="1"/>
</dbReference>
<evidence type="ECO:0000256" key="8">
    <source>
        <dbReference type="SAM" id="SignalP"/>
    </source>
</evidence>
<dbReference type="InterPro" id="IPR003439">
    <property type="entry name" value="ABC_transporter-like_ATP-bd"/>
</dbReference>
<dbReference type="RefSeq" id="WP_229920492.1">
    <property type="nucleotide sequence ID" value="NZ_BMVL01000006.1"/>
</dbReference>
<organism evidence="10 11">
    <name type="scientific">Streptomyces avidinii</name>
    <dbReference type="NCBI Taxonomy" id="1895"/>
    <lineage>
        <taxon>Bacteria</taxon>
        <taxon>Bacillati</taxon>
        <taxon>Actinomycetota</taxon>
        <taxon>Actinomycetes</taxon>
        <taxon>Kitasatosporales</taxon>
        <taxon>Streptomycetaceae</taxon>
        <taxon>Streptomyces</taxon>
    </lineage>
</organism>
<dbReference type="PROSITE" id="PS51257">
    <property type="entry name" value="PROKAR_LIPOPROTEIN"/>
    <property type="match status" value="1"/>
</dbReference>
<dbReference type="InterPro" id="IPR006311">
    <property type="entry name" value="TAT_signal"/>
</dbReference>
<evidence type="ECO:0000256" key="5">
    <source>
        <dbReference type="ARBA" id="ARBA00023139"/>
    </source>
</evidence>
<proteinExistence type="inferred from homology"/>
<dbReference type="InterPro" id="IPR004872">
    <property type="entry name" value="Lipoprotein_NlpA"/>
</dbReference>
<evidence type="ECO:0000256" key="1">
    <source>
        <dbReference type="ARBA" id="ARBA00004635"/>
    </source>
</evidence>
<dbReference type="SUPFAM" id="SSF52540">
    <property type="entry name" value="P-loop containing nucleoside triphosphate hydrolases"/>
    <property type="match status" value="1"/>
</dbReference>
<keyword evidence="4" id="KW-0472">Membrane</keyword>
<evidence type="ECO:0000259" key="9">
    <source>
        <dbReference type="Pfam" id="PF00005"/>
    </source>
</evidence>
<reference evidence="10 11" key="1">
    <citation type="submission" date="2021-03" db="EMBL/GenBank/DDBJ databases">
        <title>Genomic Encyclopedia of Type Strains, Phase IV (KMG-IV): sequencing the most valuable type-strain genomes for metagenomic binning, comparative biology and taxonomic classification.</title>
        <authorList>
            <person name="Goeker M."/>
        </authorList>
    </citation>
    <scope>NUCLEOTIDE SEQUENCE [LARGE SCALE GENOMIC DNA]</scope>
    <source>
        <strain evidence="10 11">DSM 40526</strain>
    </source>
</reference>
<evidence type="ECO:0000256" key="4">
    <source>
        <dbReference type="ARBA" id="ARBA00023136"/>
    </source>
</evidence>
<feature type="compositionally biased region" description="Basic residues" evidence="7">
    <location>
        <begin position="152"/>
        <end position="171"/>
    </location>
</feature>
<dbReference type="Pfam" id="PF00005">
    <property type="entry name" value="ABC_tran"/>
    <property type="match status" value="1"/>
</dbReference>
<dbReference type="Proteomes" id="UP001519310">
    <property type="component" value="Unassembled WGS sequence"/>
</dbReference>
<dbReference type="InterPro" id="IPR027417">
    <property type="entry name" value="P-loop_NTPase"/>
</dbReference>
<feature type="domain" description="ABC transporter" evidence="9">
    <location>
        <begin position="201"/>
        <end position="252"/>
    </location>
</feature>
<comment type="subcellular location">
    <subcellularLocation>
        <location evidence="1">Membrane</location>
        <topology evidence="1">Lipid-anchor</topology>
    </subcellularLocation>
</comment>
<keyword evidence="11" id="KW-1185">Reference proteome</keyword>
<dbReference type="EMBL" id="JAGGLQ010000006">
    <property type="protein sequence ID" value="MBP2037702.1"/>
    <property type="molecule type" value="Genomic_DNA"/>
</dbReference>
<comment type="similarity">
    <text evidence="2">Belongs to the NlpA lipoprotein family.</text>
</comment>
<dbReference type="PANTHER" id="PTHR30429:SF3">
    <property type="entry name" value="LIPOPROTEIN"/>
    <property type="match status" value="1"/>
</dbReference>
<dbReference type="Gene3D" id="3.40.50.300">
    <property type="entry name" value="P-loop containing nucleotide triphosphate hydrolases"/>
    <property type="match status" value="1"/>
</dbReference>
<keyword evidence="3 8" id="KW-0732">Signal</keyword>
<evidence type="ECO:0000256" key="2">
    <source>
        <dbReference type="ARBA" id="ARBA00008973"/>
    </source>
</evidence>
<protein>
    <submittedName>
        <fullName evidence="10">ABC-type multidrug transport system fused ATPase/permease subunit</fullName>
    </submittedName>
</protein>
<gene>
    <name evidence="10" type="ORF">J2Z77_003509</name>
</gene>
<feature type="chain" id="PRO_5045323852" evidence="8">
    <location>
        <begin position="26"/>
        <end position="264"/>
    </location>
</feature>
<evidence type="ECO:0000313" key="11">
    <source>
        <dbReference type="Proteomes" id="UP001519310"/>
    </source>
</evidence>
<sequence length="264" mass="27632">MPRRRTLLATSTAAALALLVSGCGAGGTDAHRIRVGVSGDSPEWDVLAKEAKKEGLAVETVVFDDYSLPNKALSAGDIELNAFQHLVFLAQSNTENKTGIAPIAATTVVPLGLYSKKHEQIADLPDRAETALPNDPANLRLPGRAGRGPPHQQRHRAPRRAARRRSPGRGRTHPEAAGTMTAAVELRDVAKEFPGGSRAVDGVSLSVDAGTVFGVVGHSGAGKSSLLRLVNGLEEPTSGSVLLNGQDLSSLGERRLRPSGVRSA</sequence>
<evidence type="ECO:0000256" key="7">
    <source>
        <dbReference type="SAM" id="MobiDB-lite"/>
    </source>
</evidence>
<keyword evidence="6" id="KW-0449">Lipoprotein</keyword>
<dbReference type="SUPFAM" id="SSF53850">
    <property type="entry name" value="Periplasmic binding protein-like II"/>
    <property type="match status" value="1"/>
</dbReference>
<feature type="signal peptide" evidence="8">
    <location>
        <begin position="1"/>
        <end position="25"/>
    </location>
</feature>
<evidence type="ECO:0000256" key="6">
    <source>
        <dbReference type="ARBA" id="ARBA00023288"/>
    </source>
</evidence>
<comment type="caution">
    <text evidence="10">The sequence shown here is derived from an EMBL/GenBank/DDBJ whole genome shotgun (WGS) entry which is preliminary data.</text>
</comment>
<feature type="region of interest" description="Disordered" evidence="7">
    <location>
        <begin position="125"/>
        <end position="178"/>
    </location>
</feature>
<dbReference type="Pfam" id="PF03180">
    <property type="entry name" value="Lipoprotein_9"/>
    <property type="match status" value="1"/>
</dbReference>
<evidence type="ECO:0000313" key="10">
    <source>
        <dbReference type="EMBL" id="MBP2037702.1"/>
    </source>
</evidence>
<dbReference type="Gene3D" id="3.40.190.10">
    <property type="entry name" value="Periplasmic binding protein-like II"/>
    <property type="match status" value="2"/>
</dbReference>
<evidence type="ECO:0000256" key="3">
    <source>
        <dbReference type="ARBA" id="ARBA00022729"/>
    </source>
</evidence>
<keyword evidence="5" id="KW-0564">Palmitate</keyword>
<accession>A0ABS4L6G6</accession>
<name>A0ABS4L6G6_STRAV</name>